<evidence type="ECO:0000256" key="1">
    <source>
        <dbReference type="SAM" id="SignalP"/>
    </source>
</evidence>
<reference evidence="3" key="1">
    <citation type="submission" date="2016-10" db="EMBL/GenBank/DDBJ databases">
        <authorList>
            <person name="Varghese N."/>
            <person name="Submissions S."/>
        </authorList>
    </citation>
    <scope>NUCLEOTIDE SEQUENCE [LARGE SCALE GENOMIC DNA]</scope>
    <source>
        <strain evidence="3">XBD1002</strain>
    </source>
</reference>
<proteinExistence type="predicted"/>
<dbReference type="NCBIfam" id="NF047328">
    <property type="entry name" value="OMP_TP0733"/>
    <property type="match status" value="1"/>
</dbReference>
<sequence length="198" mass="22421">MKRFISILSVILLLSAAVFADEYYDDDEEYDDGYVYEQNGAGDQFIKIDLGANFPLNFGSQLYVGGQVSVGYYRFLNQYFAVGGDLVLGYNLSIGKKPLFSVPVTFGVMYQPYVGKFEFPLMLDVGFATLTCQSMTYFPAFTAKFTGGAFYRFSESWSFGLSSTTYWIPQWFLFENPKVHKADNGFFTSAGLSVRYHF</sequence>
<evidence type="ECO:0008006" key="4">
    <source>
        <dbReference type="Google" id="ProtNLM"/>
    </source>
</evidence>
<accession>A0A1I3KSA6</accession>
<feature type="chain" id="PRO_5010289547" description="Outer membrane protein beta-barrel domain-containing protein" evidence="1">
    <location>
        <begin position="21"/>
        <end position="198"/>
    </location>
</feature>
<feature type="signal peptide" evidence="1">
    <location>
        <begin position="1"/>
        <end position="20"/>
    </location>
</feature>
<dbReference type="Proteomes" id="UP000182737">
    <property type="component" value="Unassembled WGS sequence"/>
</dbReference>
<protein>
    <recommendedName>
        <fullName evidence="4">Outer membrane protein beta-barrel domain-containing protein</fullName>
    </recommendedName>
</protein>
<evidence type="ECO:0000313" key="3">
    <source>
        <dbReference type="Proteomes" id="UP000182737"/>
    </source>
</evidence>
<keyword evidence="1" id="KW-0732">Signal</keyword>
<evidence type="ECO:0000313" key="2">
    <source>
        <dbReference type="EMBL" id="SFI75250.1"/>
    </source>
</evidence>
<dbReference type="OrthoDB" id="369649at2"/>
<dbReference type="EMBL" id="FORI01000005">
    <property type="protein sequence ID" value="SFI75250.1"/>
    <property type="molecule type" value="Genomic_DNA"/>
</dbReference>
<name>A0A1I3KSA6_9SPIR</name>
<keyword evidence="3" id="KW-1185">Reference proteome</keyword>
<organism evidence="2 3">
    <name type="scientific">Treponema bryantii</name>
    <dbReference type="NCBI Taxonomy" id="163"/>
    <lineage>
        <taxon>Bacteria</taxon>
        <taxon>Pseudomonadati</taxon>
        <taxon>Spirochaetota</taxon>
        <taxon>Spirochaetia</taxon>
        <taxon>Spirochaetales</taxon>
        <taxon>Treponemataceae</taxon>
        <taxon>Treponema</taxon>
    </lineage>
</organism>
<gene>
    <name evidence="2" type="ORF">SAMN04487775_105130</name>
</gene>
<dbReference type="RefSeq" id="WP_074931452.1">
    <property type="nucleotide sequence ID" value="NZ_FORI01000005.1"/>
</dbReference>
<dbReference type="AlphaFoldDB" id="A0A1I3KSA6"/>